<evidence type="ECO:0000256" key="4">
    <source>
        <dbReference type="ARBA" id="ARBA00022741"/>
    </source>
</evidence>
<dbReference type="PROSITE" id="PS00107">
    <property type="entry name" value="PROTEIN_KINASE_ATP"/>
    <property type="match status" value="1"/>
</dbReference>
<comment type="cofactor">
    <cofactor evidence="1">
        <name>Mg(2+)</name>
        <dbReference type="ChEBI" id="CHEBI:18420"/>
    </cofactor>
</comment>
<evidence type="ECO:0000256" key="3">
    <source>
        <dbReference type="ARBA" id="ARBA00022679"/>
    </source>
</evidence>
<dbReference type="GO" id="GO:0005524">
    <property type="term" value="F:ATP binding"/>
    <property type="evidence" value="ECO:0007669"/>
    <property type="project" value="UniProtKB-UniRule"/>
</dbReference>
<feature type="domain" description="EF-hand" evidence="11">
    <location>
        <begin position="499"/>
        <end position="534"/>
    </location>
</feature>
<dbReference type="PROSITE" id="PS50011">
    <property type="entry name" value="PROTEIN_KINASE_DOM"/>
    <property type="match status" value="1"/>
</dbReference>
<dbReference type="GO" id="GO:0004674">
    <property type="term" value="F:protein serine/threonine kinase activity"/>
    <property type="evidence" value="ECO:0007669"/>
    <property type="project" value="UniProtKB-KW"/>
</dbReference>
<feature type="region of interest" description="Disordered" evidence="9">
    <location>
        <begin position="25"/>
        <end position="94"/>
    </location>
</feature>
<keyword evidence="13" id="KW-1185">Reference proteome</keyword>
<feature type="binding site" evidence="8">
    <location>
        <position position="214"/>
    </location>
    <ligand>
        <name>ATP</name>
        <dbReference type="ChEBI" id="CHEBI:30616"/>
    </ligand>
</feature>
<evidence type="ECO:0008006" key="14">
    <source>
        <dbReference type="Google" id="ProtNLM"/>
    </source>
</evidence>
<evidence type="ECO:0000256" key="7">
    <source>
        <dbReference type="ARBA" id="ARBA00024334"/>
    </source>
</evidence>
<name>A0ABD3SRV3_9STRA</name>
<dbReference type="InterPro" id="IPR000719">
    <property type="entry name" value="Prot_kinase_dom"/>
</dbReference>
<dbReference type="InterPro" id="IPR011009">
    <property type="entry name" value="Kinase-like_dom_sf"/>
</dbReference>
<evidence type="ECO:0000259" key="11">
    <source>
        <dbReference type="PROSITE" id="PS50222"/>
    </source>
</evidence>
<evidence type="ECO:0000256" key="1">
    <source>
        <dbReference type="ARBA" id="ARBA00001946"/>
    </source>
</evidence>
<dbReference type="FunFam" id="1.10.238.10:FF:000788">
    <property type="entry name" value="Predicted protein"/>
    <property type="match status" value="1"/>
</dbReference>
<feature type="compositionally biased region" description="Low complexity" evidence="9">
    <location>
        <begin position="53"/>
        <end position="63"/>
    </location>
</feature>
<dbReference type="CDD" id="cd05117">
    <property type="entry name" value="STKc_CAMK"/>
    <property type="match status" value="1"/>
</dbReference>
<feature type="compositionally biased region" description="Polar residues" evidence="9">
    <location>
        <begin position="128"/>
        <end position="139"/>
    </location>
</feature>
<dbReference type="InterPro" id="IPR017441">
    <property type="entry name" value="Protein_kinase_ATP_BS"/>
</dbReference>
<evidence type="ECO:0000256" key="8">
    <source>
        <dbReference type="PROSITE-ProRule" id="PRU10141"/>
    </source>
</evidence>
<organism evidence="12 13">
    <name type="scientific">Cyclostephanos tholiformis</name>
    <dbReference type="NCBI Taxonomy" id="382380"/>
    <lineage>
        <taxon>Eukaryota</taxon>
        <taxon>Sar</taxon>
        <taxon>Stramenopiles</taxon>
        <taxon>Ochrophyta</taxon>
        <taxon>Bacillariophyta</taxon>
        <taxon>Coscinodiscophyceae</taxon>
        <taxon>Thalassiosirophycidae</taxon>
        <taxon>Stephanodiscales</taxon>
        <taxon>Stephanodiscaceae</taxon>
        <taxon>Cyclostephanos</taxon>
    </lineage>
</organism>
<sequence length="1041" mass="116021">MISQSPPGHLIMGCGPSTPTAAVVAASVPSNAPTTTSTTHALRNSPSDEARGPQQKQQQQEEPSPGEPARSTTASDTSPHCSSPQNSANRTNQNDFTVQDRLESFGENVDSDCSSVHSARSVGDHWTKNTLPSFNSVPNLQELKRGHKRSSSKLGLDEIKNGENPNLVRIEVPLGKPIEEVYQGVHDGQVLGSGVSGIVRRVTHRATQVEYAVKCLDLALIDSDAGLRQLKEEIYIMCQLDHPNIVRLEEVYESHSEIYLVQEVCKGGELFDRLDMQPDYRYTEAQCARLVKQMLSSVMYLHNKGIIHRDLKLENFLFRDMDSDSELVMIDFGLSKHFTFGEVHHEAVGTPYTVSPEVIRGRYDERCDVWAIGVITYLLLSGEPPFGGCGGPETLLQVRDNILRGAFQFEPKEIWRPVSKEAKKFIESLLVVDPLKRPTAQQAKESKWLKMYSNFKDDKNGGEDSTINPDVVKALVGFREYSDMRKLLSEVLSFTLLPEQIQGLRKEFEKYDKEGTGEISLSTLKNVLIGNASTGKLGGLTEAEVVDIFNAMRVRKGETTIHWHDFIAAGLSQCAVDDRNLRLAFGRLDQEHKGYISFENVLDLIGGDTFGNEDQLLQMWGETPLINYEDFVLLMKGQKKLDGSNLRSSLQSVQGSALSEILEDDEENATPYGSFVLEESSSQLKSMLTEPSLDVPAMDLSRNSNTIDMVYNSLSAPPTPLHYGKRFDDIDDSPLSAQCTVSFNEQYTESKMTNNLTPSHSPVRGPSDYVTPSVGRESFHPKLDSHLSLPLPPLSRARAFHASLAEGPASDYSTRPSLSRGRSVSLDEKDTLKEEAESRKSFLTKLDSDSRQAMIPEHATCISDIDRVAQDETKTPLVINRTLYRAHREFRLTLTEACKRFEDEQMRRAKETLRAKESAGAKYTASLVMRHGQALSDESIKKFLAETMEEQRKQVDQANRRGGRGRHSRKKTNSDMSGMLSGPATPFSPEIKQTVMAPINEEDDTVLRHPTIPGEFRTTSYDPFHTTKFSAKYCSHDGGTP</sequence>
<dbReference type="Pfam" id="PF00069">
    <property type="entry name" value="Pkinase"/>
    <property type="match status" value="1"/>
</dbReference>
<evidence type="ECO:0000256" key="9">
    <source>
        <dbReference type="SAM" id="MobiDB-lite"/>
    </source>
</evidence>
<dbReference type="FunFam" id="1.10.510.10:FF:000571">
    <property type="entry name" value="Maternal embryonic leucine zipper kinase"/>
    <property type="match status" value="1"/>
</dbReference>
<gene>
    <name evidence="12" type="ORF">ACHAXA_005088</name>
</gene>
<dbReference type="InterPro" id="IPR011992">
    <property type="entry name" value="EF-hand-dom_pair"/>
</dbReference>
<feature type="compositionally biased region" description="Basic residues" evidence="9">
    <location>
        <begin position="961"/>
        <end position="971"/>
    </location>
</feature>
<dbReference type="InterPro" id="IPR008271">
    <property type="entry name" value="Ser/Thr_kinase_AS"/>
</dbReference>
<feature type="compositionally biased region" description="Low complexity" evidence="9">
    <location>
        <begin position="25"/>
        <end position="34"/>
    </location>
</feature>
<proteinExistence type="inferred from homology"/>
<dbReference type="SUPFAM" id="SSF56112">
    <property type="entry name" value="Protein kinase-like (PK-like)"/>
    <property type="match status" value="1"/>
</dbReference>
<dbReference type="Gene3D" id="1.10.510.10">
    <property type="entry name" value="Transferase(Phosphotransferase) domain 1"/>
    <property type="match status" value="1"/>
</dbReference>
<keyword evidence="4 8" id="KW-0547">Nucleotide-binding</keyword>
<dbReference type="AlphaFoldDB" id="A0ABD3SRV3"/>
<feature type="region of interest" description="Disordered" evidence="9">
    <location>
        <begin position="950"/>
        <end position="988"/>
    </location>
</feature>
<keyword evidence="5" id="KW-0418">Kinase</keyword>
<feature type="region of interest" description="Disordered" evidence="9">
    <location>
        <begin position="753"/>
        <end position="777"/>
    </location>
</feature>
<feature type="compositionally biased region" description="Polar residues" evidence="9">
    <location>
        <begin position="70"/>
        <end position="94"/>
    </location>
</feature>
<dbReference type="InterPro" id="IPR002048">
    <property type="entry name" value="EF_hand_dom"/>
</dbReference>
<comment type="similarity">
    <text evidence="7">Belongs to the protein kinase superfamily. Ser/Thr protein kinase family. CDPK subfamily.</text>
</comment>
<dbReference type="PANTHER" id="PTHR24349">
    <property type="entry name" value="SERINE/THREONINE-PROTEIN KINASE"/>
    <property type="match status" value="1"/>
</dbReference>
<evidence type="ECO:0000313" key="12">
    <source>
        <dbReference type="EMBL" id="KAL3827342.1"/>
    </source>
</evidence>
<feature type="region of interest" description="Disordered" evidence="9">
    <location>
        <begin position="807"/>
        <end position="832"/>
    </location>
</feature>
<dbReference type="SMART" id="SM00220">
    <property type="entry name" value="S_TKc"/>
    <property type="match status" value="1"/>
</dbReference>
<keyword evidence="6 8" id="KW-0067">ATP-binding</keyword>
<dbReference type="Gene3D" id="1.10.238.10">
    <property type="entry name" value="EF-hand"/>
    <property type="match status" value="1"/>
</dbReference>
<evidence type="ECO:0000256" key="6">
    <source>
        <dbReference type="ARBA" id="ARBA00022840"/>
    </source>
</evidence>
<feature type="compositionally biased region" description="Polar residues" evidence="9">
    <location>
        <begin position="811"/>
        <end position="822"/>
    </location>
</feature>
<feature type="domain" description="Protein kinase" evidence="10">
    <location>
        <begin position="185"/>
        <end position="449"/>
    </location>
</feature>
<dbReference type="Proteomes" id="UP001530377">
    <property type="component" value="Unassembled WGS sequence"/>
</dbReference>
<dbReference type="PROSITE" id="PS50222">
    <property type="entry name" value="EF_HAND_2"/>
    <property type="match status" value="1"/>
</dbReference>
<dbReference type="Gene3D" id="3.30.200.20">
    <property type="entry name" value="Phosphorylase Kinase, domain 1"/>
    <property type="match status" value="1"/>
</dbReference>
<evidence type="ECO:0000256" key="5">
    <source>
        <dbReference type="ARBA" id="ARBA00022777"/>
    </source>
</evidence>
<feature type="region of interest" description="Disordered" evidence="9">
    <location>
        <begin position="1000"/>
        <end position="1021"/>
    </location>
</feature>
<feature type="region of interest" description="Disordered" evidence="9">
    <location>
        <begin position="124"/>
        <end position="158"/>
    </location>
</feature>
<dbReference type="SUPFAM" id="SSF47473">
    <property type="entry name" value="EF-hand"/>
    <property type="match status" value="1"/>
</dbReference>
<evidence type="ECO:0000313" key="13">
    <source>
        <dbReference type="Proteomes" id="UP001530377"/>
    </source>
</evidence>
<dbReference type="InterPro" id="IPR050205">
    <property type="entry name" value="CDPK_Ser/Thr_kinases"/>
</dbReference>
<feature type="compositionally biased region" description="Basic and acidic residues" evidence="9">
    <location>
        <begin position="950"/>
        <end position="959"/>
    </location>
</feature>
<evidence type="ECO:0000259" key="10">
    <source>
        <dbReference type="PROSITE" id="PS50011"/>
    </source>
</evidence>
<dbReference type="PROSITE" id="PS00108">
    <property type="entry name" value="PROTEIN_KINASE_ST"/>
    <property type="match status" value="1"/>
</dbReference>
<protein>
    <recommendedName>
        <fullName evidence="14">Calmodulin</fullName>
    </recommendedName>
</protein>
<keyword evidence="3" id="KW-0808">Transferase</keyword>
<keyword evidence="2" id="KW-0723">Serine/threonine-protein kinase</keyword>
<feature type="compositionally biased region" description="Polar residues" evidence="9">
    <location>
        <begin position="35"/>
        <end position="45"/>
    </location>
</feature>
<evidence type="ECO:0000256" key="2">
    <source>
        <dbReference type="ARBA" id="ARBA00022527"/>
    </source>
</evidence>
<dbReference type="EMBL" id="JALLPB020000005">
    <property type="protein sequence ID" value="KAL3827342.1"/>
    <property type="molecule type" value="Genomic_DNA"/>
</dbReference>
<accession>A0ABD3SRV3</accession>
<comment type="caution">
    <text evidence="12">The sequence shown here is derived from an EMBL/GenBank/DDBJ whole genome shotgun (WGS) entry which is preliminary data.</text>
</comment>
<reference evidence="12 13" key="1">
    <citation type="submission" date="2024-10" db="EMBL/GenBank/DDBJ databases">
        <title>Updated reference genomes for cyclostephanoid diatoms.</title>
        <authorList>
            <person name="Roberts W.R."/>
            <person name="Alverson A.J."/>
        </authorList>
    </citation>
    <scope>NUCLEOTIDE SEQUENCE [LARGE SCALE GENOMIC DNA]</scope>
    <source>
        <strain evidence="12 13">AJA228-03</strain>
    </source>
</reference>